<feature type="region of interest" description="Disordered" evidence="7">
    <location>
        <begin position="1"/>
        <end position="44"/>
    </location>
</feature>
<evidence type="ECO:0000256" key="1">
    <source>
        <dbReference type="ARBA" id="ARBA00008764"/>
    </source>
</evidence>
<gene>
    <name evidence="8" type="ORF">F6X51_26595</name>
</gene>
<reference evidence="8 9" key="1">
    <citation type="submission" date="2019-09" db="EMBL/GenBank/DDBJ databases">
        <title>YIM 132548 draft genome.</title>
        <authorList>
            <person name="Jiang L."/>
        </authorList>
    </citation>
    <scope>NUCLEOTIDE SEQUENCE [LARGE SCALE GENOMIC DNA]</scope>
    <source>
        <strain evidence="8 9">YIM 132548</strain>
    </source>
</reference>
<dbReference type="InterPro" id="IPR043504">
    <property type="entry name" value="Peptidase_S1_PA_chymotrypsin"/>
</dbReference>
<dbReference type="InterPro" id="IPR050966">
    <property type="entry name" value="Glutamyl_endopeptidase"/>
</dbReference>
<evidence type="ECO:0000256" key="7">
    <source>
        <dbReference type="SAM" id="MobiDB-lite"/>
    </source>
</evidence>
<dbReference type="GO" id="GO:0008236">
    <property type="term" value="F:serine-type peptidase activity"/>
    <property type="evidence" value="ECO:0007669"/>
    <property type="project" value="UniProtKB-KW"/>
</dbReference>
<dbReference type="PANTHER" id="PTHR15462">
    <property type="entry name" value="SERINE PROTEASE"/>
    <property type="match status" value="1"/>
</dbReference>
<keyword evidence="2 6" id="KW-0645">Protease</keyword>
<dbReference type="AlphaFoldDB" id="A0A6N6MD62"/>
<sequence length="320" mass="33725">MADELRLEGVSADDIRSELQARSRPGEPTVTASEADAPASPLSSVPTGDLVAALATVEKGIYGVDDRKDFYEFPSDDVRRVADSVAALFRAGDVVSNGDGTSTLRTETLQSAQRVCAKERFAAQPTGAFCTGFLVGPDLVATAGHCVNEGNVTTVRFVFGFRMTDETTAVGTIADSDIYSGRELVGRVLEPGGSDWALVRLDREAGGRRPLTIRTTAQIAQGAAVSVMGHPSGLPLKFADGAEVRDNSARAFFVANLDTYGGNSGSPVFGANFVVEGILVRGGTDYLLNVNCYVSKVCPSTGCRGEDCTRITELPLDKIS</sequence>
<dbReference type="InterPro" id="IPR000126">
    <property type="entry name" value="V8_ser_AS"/>
</dbReference>
<dbReference type="Pfam" id="PF13365">
    <property type="entry name" value="Trypsin_2"/>
    <property type="match status" value="1"/>
</dbReference>
<keyword evidence="4 6" id="KW-0378">Hydrolase</keyword>
<evidence type="ECO:0000256" key="4">
    <source>
        <dbReference type="ARBA" id="ARBA00022801"/>
    </source>
</evidence>
<keyword evidence="9" id="KW-1185">Reference proteome</keyword>
<name>A0A6N6MD62_9HYPH</name>
<evidence type="ECO:0000256" key="5">
    <source>
        <dbReference type="ARBA" id="ARBA00022825"/>
    </source>
</evidence>
<proteinExistence type="inferred from homology"/>
<dbReference type="PRINTS" id="PR00839">
    <property type="entry name" value="V8PROTEASE"/>
</dbReference>
<dbReference type="InterPro" id="IPR008256">
    <property type="entry name" value="Peptidase_S1B"/>
</dbReference>
<evidence type="ECO:0000256" key="2">
    <source>
        <dbReference type="ARBA" id="ARBA00022670"/>
    </source>
</evidence>
<accession>A0A6N6MD62</accession>
<keyword evidence="5 6" id="KW-0720">Serine protease</keyword>
<dbReference type="Gene3D" id="2.40.10.10">
    <property type="entry name" value="Trypsin-like serine proteases"/>
    <property type="match status" value="2"/>
</dbReference>
<dbReference type="GO" id="GO:0006508">
    <property type="term" value="P:proteolysis"/>
    <property type="evidence" value="ECO:0007669"/>
    <property type="project" value="UniProtKB-KW"/>
</dbReference>
<dbReference type="PROSITE" id="PS00673">
    <property type="entry name" value="V8_SER"/>
    <property type="match status" value="1"/>
</dbReference>
<organism evidence="8 9">
    <name type="scientific">Methylobacterium planeticum</name>
    <dbReference type="NCBI Taxonomy" id="2615211"/>
    <lineage>
        <taxon>Bacteria</taxon>
        <taxon>Pseudomonadati</taxon>
        <taxon>Pseudomonadota</taxon>
        <taxon>Alphaproteobacteria</taxon>
        <taxon>Hyphomicrobiales</taxon>
        <taxon>Methylobacteriaceae</taxon>
        <taxon>Methylobacterium</taxon>
    </lineage>
</organism>
<evidence type="ECO:0000256" key="3">
    <source>
        <dbReference type="ARBA" id="ARBA00022729"/>
    </source>
</evidence>
<comment type="caution">
    <text evidence="8">The sequence shown here is derived from an EMBL/GenBank/DDBJ whole genome shotgun (WGS) entry which is preliminary data.</text>
</comment>
<dbReference type="RefSeq" id="WP_150966933.1">
    <property type="nucleotide sequence ID" value="NZ_VZZJ01000048.1"/>
</dbReference>
<dbReference type="PANTHER" id="PTHR15462:SF8">
    <property type="entry name" value="SERINE PROTEASE"/>
    <property type="match status" value="1"/>
</dbReference>
<dbReference type="SUPFAM" id="SSF50494">
    <property type="entry name" value="Trypsin-like serine proteases"/>
    <property type="match status" value="1"/>
</dbReference>
<dbReference type="EC" id="3.4.21.-" evidence="6"/>
<dbReference type="EMBL" id="VZZJ01000048">
    <property type="protein sequence ID" value="KAB1068602.1"/>
    <property type="molecule type" value="Genomic_DNA"/>
</dbReference>
<evidence type="ECO:0000313" key="9">
    <source>
        <dbReference type="Proteomes" id="UP000441523"/>
    </source>
</evidence>
<comment type="similarity">
    <text evidence="1 6">Belongs to the peptidase S1B family.</text>
</comment>
<protein>
    <recommendedName>
        <fullName evidence="6">Serine protease</fullName>
        <ecNumber evidence="6">3.4.21.-</ecNumber>
    </recommendedName>
</protein>
<dbReference type="Proteomes" id="UP000441523">
    <property type="component" value="Unassembled WGS sequence"/>
</dbReference>
<evidence type="ECO:0000256" key="6">
    <source>
        <dbReference type="RuleBase" id="RU004296"/>
    </source>
</evidence>
<evidence type="ECO:0000313" key="8">
    <source>
        <dbReference type="EMBL" id="KAB1068602.1"/>
    </source>
</evidence>
<keyword evidence="3" id="KW-0732">Signal</keyword>
<dbReference type="InterPro" id="IPR009003">
    <property type="entry name" value="Peptidase_S1_PA"/>
</dbReference>
<feature type="compositionally biased region" description="Basic and acidic residues" evidence="7">
    <location>
        <begin position="1"/>
        <end position="25"/>
    </location>
</feature>